<proteinExistence type="predicted"/>
<gene>
    <name evidence="4" type="ORF">DX927_08655</name>
</gene>
<dbReference type="AlphaFoldDB" id="A0A5M8RQN9"/>
<keyword evidence="3" id="KW-0704">Schiff base</keyword>
<dbReference type="PANTHER" id="PTHR10683">
    <property type="entry name" value="TRANSALDOLASE"/>
    <property type="match status" value="1"/>
</dbReference>
<dbReference type="FunFam" id="3.20.20.70:FF:000018">
    <property type="entry name" value="Probable transaldolase"/>
    <property type="match status" value="1"/>
</dbReference>
<dbReference type="PROSITE" id="PS00958">
    <property type="entry name" value="TRANSALDOLASE_2"/>
    <property type="match status" value="1"/>
</dbReference>
<dbReference type="GO" id="GO:0005737">
    <property type="term" value="C:cytoplasm"/>
    <property type="evidence" value="ECO:0007669"/>
    <property type="project" value="UniProtKB-SubCell"/>
</dbReference>
<dbReference type="InterPro" id="IPR013785">
    <property type="entry name" value="Aldolase_TIM"/>
</dbReference>
<sequence>MKLLVDSADISEIESLLASFPIDGVTTNPVLIAKEKRPFKQQIQEIRHLLPDRLPLHVQIIADDCKGMIDQARTLYDWLDGNVWIKIPVCKEGLRAIRKLSADNIRTTGTTIYTPLQAVLAAKAGAGYVAPYVNRIDHEYGDGAGVVKTIADLFRLYGFNCKVLAASFKHNSQILAAMEAGSHEATISPELLKHLADHPAANRDIHGFRHVWQSQYGTFSL</sequence>
<dbReference type="SUPFAM" id="SSF51569">
    <property type="entry name" value="Aldolase"/>
    <property type="match status" value="1"/>
</dbReference>
<organism evidence="4 5">
    <name type="scientific">Bacillus swezeyi</name>
    <dbReference type="NCBI Taxonomy" id="1925020"/>
    <lineage>
        <taxon>Bacteria</taxon>
        <taxon>Bacillati</taxon>
        <taxon>Bacillota</taxon>
        <taxon>Bacilli</taxon>
        <taxon>Bacillales</taxon>
        <taxon>Bacillaceae</taxon>
        <taxon>Bacillus</taxon>
    </lineage>
</organism>
<dbReference type="Pfam" id="PF00923">
    <property type="entry name" value="TAL_FSA"/>
    <property type="match status" value="1"/>
</dbReference>
<evidence type="ECO:0000313" key="4">
    <source>
        <dbReference type="EMBL" id="KAA6450897.1"/>
    </source>
</evidence>
<comment type="caution">
    <text evidence="4">The sequence shown here is derived from an EMBL/GenBank/DDBJ whole genome shotgun (WGS) entry which is preliminary data.</text>
</comment>
<dbReference type="CDD" id="cd00956">
    <property type="entry name" value="Transaldolase_FSA"/>
    <property type="match status" value="1"/>
</dbReference>
<dbReference type="RefSeq" id="WP_148956834.1">
    <property type="nucleotide sequence ID" value="NZ_QSND01000002.1"/>
</dbReference>
<dbReference type="EMBL" id="QSND01000002">
    <property type="protein sequence ID" value="KAA6450897.1"/>
    <property type="molecule type" value="Genomic_DNA"/>
</dbReference>
<dbReference type="PANTHER" id="PTHR10683:SF36">
    <property type="entry name" value="TRANSALDOLASE"/>
    <property type="match status" value="1"/>
</dbReference>
<dbReference type="GO" id="GO:0005975">
    <property type="term" value="P:carbohydrate metabolic process"/>
    <property type="evidence" value="ECO:0007669"/>
    <property type="project" value="InterPro"/>
</dbReference>
<name>A0A5M8RQN9_9BACI</name>
<dbReference type="Gene3D" id="3.20.20.70">
    <property type="entry name" value="Aldolase class I"/>
    <property type="match status" value="1"/>
</dbReference>
<dbReference type="InterPro" id="IPR001585">
    <property type="entry name" value="TAL/FSA"/>
</dbReference>
<evidence type="ECO:0000313" key="5">
    <source>
        <dbReference type="Proteomes" id="UP000324326"/>
    </source>
</evidence>
<comment type="subcellular location">
    <subcellularLocation>
        <location evidence="1">Cytoplasm</location>
    </subcellularLocation>
</comment>
<evidence type="ECO:0000256" key="1">
    <source>
        <dbReference type="ARBA" id="ARBA00004496"/>
    </source>
</evidence>
<evidence type="ECO:0000256" key="2">
    <source>
        <dbReference type="ARBA" id="ARBA00022490"/>
    </source>
</evidence>
<accession>A0A5M8RQN9</accession>
<protein>
    <submittedName>
        <fullName evidence="4">Transaldolase</fullName>
    </submittedName>
</protein>
<dbReference type="InterPro" id="IPR018225">
    <property type="entry name" value="Transaldolase_AS"/>
</dbReference>
<reference evidence="4 5" key="1">
    <citation type="submission" date="2018-08" db="EMBL/GenBank/DDBJ databases">
        <title>Bacillus phenotypic plasticity.</title>
        <authorList>
            <person name="Hurtado E."/>
        </authorList>
    </citation>
    <scope>NUCLEOTIDE SEQUENCE [LARGE SCALE GENOMIC DNA]</scope>
    <source>
        <strain evidence="4 5">427</strain>
    </source>
</reference>
<keyword evidence="2" id="KW-0963">Cytoplasm</keyword>
<dbReference type="GO" id="GO:0016832">
    <property type="term" value="F:aldehyde-lyase activity"/>
    <property type="evidence" value="ECO:0007669"/>
    <property type="project" value="InterPro"/>
</dbReference>
<dbReference type="InterPro" id="IPR033919">
    <property type="entry name" value="TSA/FSA_arc/bac"/>
</dbReference>
<evidence type="ECO:0000256" key="3">
    <source>
        <dbReference type="ARBA" id="ARBA00023270"/>
    </source>
</evidence>
<dbReference type="Proteomes" id="UP000324326">
    <property type="component" value="Unassembled WGS sequence"/>
</dbReference>